<name>A0ACB0LQM8_TRIPR</name>
<dbReference type="EMBL" id="CASHSV030000615">
    <property type="protein sequence ID" value="CAJ2671865.1"/>
    <property type="molecule type" value="Genomic_DNA"/>
</dbReference>
<evidence type="ECO:0000313" key="2">
    <source>
        <dbReference type="Proteomes" id="UP001177021"/>
    </source>
</evidence>
<accession>A0ACB0LQM8</accession>
<dbReference type="Proteomes" id="UP001177021">
    <property type="component" value="Unassembled WGS sequence"/>
</dbReference>
<protein>
    <submittedName>
        <fullName evidence="1">Uncharacterized protein</fullName>
    </submittedName>
</protein>
<reference evidence="1" key="1">
    <citation type="submission" date="2023-10" db="EMBL/GenBank/DDBJ databases">
        <authorList>
            <person name="Rodriguez Cubillos JULIANA M."/>
            <person name="De Vega J."/>
        </authorList>
    </citation>
    <scope>NUCLEOTIDE SEQUENCE</scope>
</reference>
<feature type="non-terminal residue" evidence="1">
    <location>
        <position position="294"/>
    </location>
</feature>
<evidence type="ECO:0000313" key="1">
    <source>
        <dbReference type="EMBL" id="CAJ2671865.1"/>
    </source>
</evidence>
<proteinExistence type="predicted"/>
<comment type="caution">
    <text evidence="1">The sequence shown here is derived from an EMBL/GenBank/DDBJ whole genome shotgun (WGS) entry which is preliminary data.</text>
</comment>
<keyword evidence="2" id="KW-1185">Reference proteome</keyword>
<sequence length="294" mass="34175">MVSSMEEDREINKSNNNNIQISFPELKVLELRGVPKLKCFCSGAYDYDIMVSSMEECLNMGTFPHGNVIVNTPNLHKLKLDWIDTYTHGDLNMIIYYLQNSEKFKVELQKLKTFKDIDKVLLEYIKGVTVLEIVNCHKLQKCIPSNMMHLFLHLKDLTVGECDFLDEIFESNDCMLMLQCELWSLNLFSLPKLKHIWKNRGQILGFKCLKFIIVKQCNDLEYVFPDVTMVTSLPHLLHIDVRQCEKMKEIIGNNCVQQKANKIIFPSLRFIELKNLPNLKCFGQSSLPSYVELP</sequence>
<organism evidence="1 2">
    <name type="scientific">Trifolium pratense</name>
    <name type="common">Red clover</name>
    <dbReference type="NCBI Taxonomy" id="57577"/>
    <lineage>
        <taxon>Eukaryota</taxon>
        <taxon>Viridiplantae</taxon>
        <taxon>Streptophyta</taxon>
        <taxon>Embryophyta</taxon>
        <taxon>Tracheophyta</taxon>
        <taxon>Spermatophyta</taxon>
        <taxon>Magnoliopsida</taxon>
        <taxon>eudicotyledons</taxon>
        <taxon>Gunneridae</taxon>
        <taxon>Pentapetalae</taxon>
        <taxon>rosids</taxon>
        <taxon>fabids</taxon>
        <taxon>Fabales</taxon>
        <taxon>Fabaceae</taxon>
        <taxon>Papilionoideae</taxon>
        <taxon>50 kb inversion clade</taxon>
        <taxon>NPAAA clade</taxon>
        <taxon>Hologalegina</taxon>
        <taxon>IRL clade</taxon>
        <taxon>Trifolieae</taxon>
        <taxon>Trifolium</taxon>
    </lineage>
</organism>
<gene>
    <name evidence="1" type="ORF">MILVUS5_LOCUS35606</name>
</gene>